<comment type="caution">
    <text evidence="6">The sequence shown here is derived from an EMBL/GenBank/DDBJ whole genome shotgun (WGS) entry which is preliminary data.</text>
</comment>
<feature type="transmembrane region" description="Helical" evidence="5">
    <location>
        <begin position="6"/>
        <end position="26"/>
    </location>
</feature>
<dbReference type="AlphaFoldDB" id="A0A2S9Y4J8"/>
<feature type="transmembrane region" description="Helical" evidence="5">
    <location>
        <begin position="164"/>
        <end position="186"/>
    </location>
</feature>
<dbReference type="PANTHER" id="PTHR10361">
    <property type="entry name" value="SODIUM-BILE ACID COTRANSPORTER"/>
    <property type="match status" value="1"/>
</dbReference>
<feature type="transmembrane region" description="Helical" evidence="5">
    <location>
        <begin position="128"/>
        <end position="152"/>
    </location>
</feature>
<keyword evidence="4 5" id="KW-0472">Membrane</keyword>
<feature type="transmembrane region" description="Helical" evidence="5">
    <location>
        <begin position="69"/>
        <end position="88"/>
    </location>
</feature>
<dbReference type="GO" id="GO:0016020">
    <property type="term" value="C:membrane"/>
    <property type="evidence" value="ECO:0007669"/>
    <property type="project" value="UniProtKB-SubCell"/>
</dbReference>
<dbReference type="InterPro" id="IPR004710">
    <property type="entry name" value="Bilac:Na_transpt"/>
</dbReference>
<feature type="transmembrane region" description="Helical" evidence="5">
    <location>
        <begin position="254"/>
        <end position="275"/>
    </location>
</feature>
<gene>
    <name evidence="6" type="ORF">ENSA5_28160</name>
</gene>
<sequence>MNPALLQAVGSAGLVVSLMFAIGLELRPTQIAELRTRPAMLTWTVVVNVLVIPGLAWALVRGLALPAEIAVGVLLCAAAPGGPTSALYSNTARADLPLAASMTILLPALGVVATPLCLSIAVELPRGASVPVAPMVGTLMVLQLVPLALGMLIRRRDATIAARLSPYASAVANAILGLLVITLLVIEGELFLTISAATWAAILTTTLAALALGYLAAGAGGVPSARAGALVASCRNVAVALMLASTFFRDPVVNATVLAFGFVAFVIPLGIALWWRLRAPEPTRSL</sequence>
<evidence type="ECO:0000313" key="7">
    <source>
        <dbReference type="Proteomes" id="UP000237968"/>
    </source>
</evidence>
<evidence type="ECO:0000313" key="6">
    <source>
        <dbReference type="EMBL" id="PRQ00002.1"/>
    </source>
</evidence>
<dbReference type="Pfam" id="PF01758">
    <property type="entry name" value="SBF"/>
    <property type="match status" value="1"/>
</dbReference>
<evidence type="ECO:0000256" key="2">
    <source>
        <dbReference type="ARBA" id="ARBA00022692"/>
    </source>
</evidence>
<feature type="transmembrane region" description="Helical" evidence="5">
    <location>
        <begin position="100"/>
        <end position="122"/>
    </location>
</feature>
<feature type="transmembrane region" description="Helical" evidence="5">
    <location>
        <begin position="227"/>
        <end position="248"/>
    </location>
</feature>
<evidence type="ECO:0000256" key="1">
    <source>
        <dbReference type="ARBA" id="ARBA00004141"/>
    </source>
</evidence>
<accession>A0A2S9Y4J8</accession>
<evidence type="ECO:0000256" key="5">
    <source>
        <dbReference type="SAM" id="Phobius"/>
    </source>
</evidence>
<dbReference type="Gene3D" id="1.20.1530.20">
    <property type="match status" value="1"/>
</dbReference>
<organism evidence="6 7">
    <name type="scientific">Enhygromyxa salina</name>
    <dbReference type="NCBI Taxonomy" id="215803"/>
    <lineage>
        <taxon>Bacteria</taxon>
        <taxon>Pseudomonadati</taxon>
        <taxon>Myxococcota</taxon>
        <taxon>Polyangia</taxon>
        <taxon>Nannocystales</taxon>
        <taxon>Nannocystaceae</taxon>
        <taxon>Enhygromyxa</taxon>
    </lineage>
</organism>
<protein>
    <submittedName>
        <fullName evidence="6">Sodium Bile acid symporter family protein</fullName>
    </submittedName>
</protein>
<dbReference type="EMBL" id="PVNK01000138">
    <property type="protein sequence ID" value="PRQ00002.1"/>
    <property type="molecule type" value="Genomic_DNA"/>
</dbReference>
<feature type="transmembrane region" description="Helical" evidence="5">
    <location>
        <begin position="38"/>
        <end position="57"/>
    </location>
</feature>
<dbReference type="PANTHER" id="PTHR10361:SF28">
    <property type="entry name" value="P3 PROTEIN-RELATED"/>
    <property type="match status" value="1"/>
</dbReference>
<evidence type="ECO:0000256" key="4">
    <source>
        <dbReference type="ARBA" id="ARBA00023136"/>
    </source>
</evidence>
<dbReference type="Proteomes" id="UP000237968">
    <property type="component" value="Unassembled WGS sequence"/>
</dbReference>
<dbReference type="InterPro" id="IPR038770">
    <property type="entry name" value="Na+/solute_symporter_sf"/>
</dbReference>
<proteinExistence type="predicted"/>
<comment type="subcellular location">
    <subcellularLocation>
        <location evidence="1">Membrane</location>
        <topology evidence="1">Multi-pass membrane protein</topology>
    </subcellularLocation>
</comment>
<keyword evidence="3 5" id="KW-1133">Transmembrane helix</keyword>
<reference evidence="6 7" key="1">
    <citation type="submission" date="2018-03" db="EMBL/GenBank/DDBJ databases">
        <title>Draft Genome Sequences of the Obligatory Marine Myxobacteria Enhygromyxa salina SWB005.</title>
        <authorList>
            <person name="Poehlein A."/>
            <person name="Moghaddam J.A."/>
            <person name="Harms H."/>
            <person name="Alanjari M."/>
            <person name="Koenig G.M."/>
            <person name="Daniel R."/>
            <person name="Schaeberle T.F."/>
        </authorList>
    </citation>
    <scope>NUCLEOTIDE SEQUENCE [LARGE SCALE GENOMIC DNA]</scope>
    <source>
        <strain evidence="6 7">SWB005</strain>
    </source>
</reference>
<name>A0A2S9Y4J8_9BACT</name>
<dbReference type="InterPro" id="IPR002657">
    <property type="entry name" value="BilAc:Na_symport/Acr3"/>
</dbReference>
<keyword evidence="2 5" id="KW-0812">Transmembrane</keyword>
<dbReference type="OrthoDB" id="9806785at2"/>
<keyword evidence="7" id="KW-1185">Reference proteome</keyword>
<dbReference type="RefSeq" id="WP_106392199.1">
    <property type="nucleotide sequence ID" value="NZ_PVNK01000138.1"/>
</dbReference>
<evidence type="ECO:0000256" key="3">
    <source>
        <dbReference type="ARBA" id="ARBA00022989"/>
    </source>
</evidence>
<feature type="transmembrane region" description="Helical" evidence="5">
    <location>
        <begin position="192"/>
        <end position="215"/>
    </location>
</feature>